<dbReference type="EMBL" id="BAAAGF010000002">
    <property type="protein sequence ID" value="GAA0741912.1"/>
    <property type="molecule type" value="Genomic_DNA"/>
</dbReference>
<dbReference type="Proteomes" id="UP001500736">
    <property type="component" value="Unassembled WGS sequence"/>
</dbReference>
<dbReference type="SUPFAM" id="SSF56935">
    <property type="entry name" value="Porins"/>
    <property type="match status" value="1"/>
</dbReference>
<accession>A0ABN1JKW2</accession>
<protein>
    <submittedName>
        <fullName evidence="2">Outer membrane protein transport protein</fullName>
    </submittedName>
</protein>
<keyword evidence="1" id="KW-0732">Signal</keyword>
<organism evidence="2 3">
    <name type="scientific">Gaetbulibacter jejuensis</name>
    <dbReference type="NCBI Taxonomy" id="584607"/>
    <lineage>
        <taxon>Bacteria</taxon>
        <taxon>Pseudomonadati</taxon>
        <taxon>Bacteroidota</taxon>
        <taxon>Flavobacteriia</taxon>
        <taxon>Flavobacteriales</taxon>
        <taxon>Flavobacteriaceae</taxon>
        <taxon>Gaetbulibacter</taxon>
    </lineage>
</organism>
<evidence type="ECO:0000256" key="1">
    <source>
        <dbReference type="SAM" id="SignalP"/>
    </source>
</evidence>
<reference evidence="2 3" key="1">
    <citation type="journal article" date="2019" name="Int. J. Syst. Evol. Microbiol.">
        <title>The Global Catalogue of Microorganisms (GCM) 10K type strain sequencing project: providing services to taxonomists for standard genome sequencing and annotation.</title>
        <authorList>
            <consortium name="The Broad Institute Genomics Platform"/>
            <consortium name="The Broad Institute Genome Sequencing Center for Infectious Disease"/>
            <person name="Wu L."/>
            <person name="Ma J."/>
        </authorList>
    </citation>
    <scope>NUCLEOTIDE SEQUENCE [LARGE SCALE GENOMIC DNA]</scope>
    <source>
        <strain evidence="2 3">JCM 15976</strain>
    </source>
</reference>
<gene>
    <name evidence="2" type="ORF">GCM10009431_13370</name>
</gene>
<name>A0ABN1JKW2_9FLAO</name>
<keyword evidence="3" id="KW-1185">Reference proteome</keyword>
<feature type="chain" id="PRO_5046219964" evidence="1">
    <location>
        <begin position="28"/>
        <end position="420"/>
    </location>
</feature>
<feature type="signal peptide" evidence="1">
    <location>
        <begin position="1"/>
        <end position="27"/>
    </location>
</feature>
<sequence length="420" mass="46758">MPFMIQIKNKLLLPFILLFALSTNINSQTNNLTGSPYSLFGLGVEGNSNIGKSSGMGYTGISLDASEEINFLNPASFATIKEKKFIFDIGFYTQIESLNNGENNELRHVTNFSNFAIGFNANGKYGLGLSLLPSSNVGYTLVGIESIIEGSNNESYSTNITGSGSLNDLRVDYGQPLLKNLNVGLRFSYLFGKIEETESVQTTTSLLAIEKDNYYSGVRFGFGAQYTFLEKNTIGLTIESPTSLSASRDTTTSKITESALTTIEETTNENIANFKLPLKLGLGISKKYKYFNFALDFKKSFWNSTNQSDETGDYVDQNIINFGTEFIKDPTSYKYWERINYRAGFNYDSGYLKVDDKNISSSSFSLGLGFPLDFNGSKLNLSYGYKKTGNIDGILIQENIHTININLSLTDLWFIKRKYN</sequence>
<proteinExistence type="predicted"/>
<dbReference type="Gene3D" id="2.40.160.60">
    <property type="entry name" value="Outer membrane protein transport protein (OMPP1/FadL/TodX)"/>
    <property type="match status" value="1"/>
</dbReference>
<evidence type="ECO:0000313" key="3">
    <source>
        <dbReference type="Proteomes" id="UP001500736"/>
    </source>
</evidence>
<evidence type="ECO:0000313" key="2">
    <source>
        <dbReference type="EMBL" id="GAA0741912.1"/>
    </source>
</evidence>
<comment type="caution">
    <text evidence="2">The sequence shown here is derived from an EMBL/GenBank/DDBJ whole genome shotgun (WGS) entry which is preliminary data.</text>
</comment>